<dbReference type="InterPro" id="IPR029044">
    <property type="entry name" value="Nucleotide-diphossugar_trans"/>
</dbReference>
<comment type="similarity">
    <text evidence="2">Belongs to the glycosyltransferase 2 family.</text>
</comment>
<gene>
    <name evidence="6" type="primary">mftF</name>
    <name evidence="6" type="ORF">IBG24_09060</name>
</gene>
<evidence type="ECO:0000259" key="5">
    <source>
        <dbReference type="Pfam" id="PF00535"/>
    </source>
</evidence>
<evidence type="ECO:0000313" key="6">
    <source>
        <dbReference type="EMBL" id="MBC9226464.1"/>
    </source>
</evidence>
<evidence type="ECO:0000256" key="1">
    <source>
        <dbReference type="ARBA" id="ARBA00004776"/>
    </source>
</evidence>
<dbReference type="PANTHER" id="PTHR43179:SF12">
    <property type="entry name" value="GALACTOFURANOSYLTRANSFERASE GLFT2"/>
    <property type="match status" value="1"/>
</dbReference>
<organism evidence="6 7">
    <name type="scientific">Aeromicrobium senzhongii</name>
    <dbReference type="NCBI Taxonomy" id="2663859"/>
    <lineage>
        <taxon>Bacteria</taxon>
        <taxon>Bacillati</taxon>
        <taxon>Actinomycetota</taxon>
        <taxon>Actinomycetes</taxon>
        <taxon>Propionibacteriales</taxon>
        <taxon>Nocardioidaceae</taxon>
        <taxon>Aeromicrobium</taxon>
    </lineage>
</organism>
<evidence type="ECO:0000313" key="7">
    <source>
        <dbReference type="Proteomes" id="UP000620591"/>
    </source>
</evidence>
<dbReference type="GO" id="GO:0016757">
    <property type="term" value="F:glycosyltransferase activity"/>
    <property type="evidence" value="ECO:0007669"/>
    <property type="project" value="UniProtKB-KW"/>
</dbReference>
<evidence type="ECO:0000256" key="3">
    <source>
        <dbReference type="ARBA" id="ARBA00022676"/>
    </source>
</evidence>
<comment type="pathway">
    <text evidence="1">Cell wall biogenesis; cell wall polysaccharide biosynthesis.</text>
</comment>
<name>A0A8I0K2J5_9ACTN</name>
<reference evidence="6" key="1">
    <citation type="submission" date="2020-09" db="EMBL/GenBank/DDBJ databases">
        <title>Novel species in genus Aeromicrobium.</title>
        <authorList>
            <person name="Zhang G."/>
        </authorList>
    </citation>
    <scope>NUCLEOTIDE SEQUENCE</scope>
    <source>
        <strain evidence="6">Zg-636</strain>
    </source>
</reference>
<dbReference type="Gene3D" id="3.90.550.10">
    <property type="entry name" value="Spore Coat Polysaccharide Biosynthesis Protein SpsA, Chain A"/>
    <property type="match status" value="1"/>
</dbReference>
<comment type="caution">
    <text evidence="6">The sequence shown here is derived from an EMBL/GenBank/DDBJ whole genome shotgun (WGS) entry which is preliminary data.</text>
</comment>
<evidence type="ECO:0000256" key="4">
    <source>
        <dbReference type="ARBA" id="ARBA00022679"/>
    </source>
</evidence>
<dbReference type="NCBIfam" id="TIGR03965">
    <property type="entry name" value="mycofact_glyco"/>
    <property type="match status" value="1"/>
</dbReference>
<dbReference type="AlphaFoldDB" id="A0A8I0K2J5"/>
<dbReference type="Proteomes" id="UP000620591">
    <property type="component" value="Unassembled WGS sequence"/>
</dbReference>
<dbReference type="RefSeq" id="WP_187769313.1">
    <property type="nucleotide sequence ID" value="NZ_JACTVM010000002.1"/>
</dbReference>
<dbReference type="InterPro" id="IPR001173">
    <property type="entry name" value="Glyco_trans_2-like"/>
</dbReference>
<dbReference type="SUPFAM" id="SSF53448">
    <property type="entry name" value="Nucleotide-diphospho-sugar transferases"/>
    <property type="match status" value="1"/>
</dbReference>
<dbReference type="EMBL" id="JACTVM010000002">
    <property type="protein sequence ID" value="MBC9226464.1"/>
    <property type="molecule type" value="Genomic_DNA"/>
</dbReference>
<keyword evidence="3" id="KW-0328">Glycosyltransferase</keyword>
<sequence>MSFDPRSRAVVRIDPEVRRHGQLLVGGSPSTVVRLTPRAFQLIRDDTIVVDSPAAALLADRLVAANLAHPVLMSLPELSAEQLTIVIPVKDREAELRRLLSRLGTKARVIVVDDGSSDRGSIAAAGREHGAHVIRLDVNQGPAAARNAGLAEVDTPFVAFVDSDVTIDTDGLLTASRHFADPGVAVVGPRVRGEVTTAGSWFQRYEQHASSLDLRELPTTVRPFARVSWLPSACLLARVSALEEGFDETMRVGEDVDLIWRVLGAGHRVVYEPAVEATHDARPRLRSWFTRKAFYGTGGADLHRRHGDLVAPAVLPPLPTLAVLAVIAHRRWSLPVAVGFVGASAGLIGRELPQVESRRALAVRLACSATVSSAWQLVAMALRHHWPVTVLLCLASPRIRRAVALAAVVDGLVDRRARGSRLGPIAHTTARRVDDVAYGTGLWWGAIRRREGGVLRPRVSGLRSPRRRARR</sequence>
<dbReference type="Pfam" id="PF00535">
    <property type="entry name" value="Glycos_transf_2"/>
    <property type="match status" value="1"/>
</dbReference>
<protein>
    <submittedName>
        <fullName evidence="6">Mycofactocin biosynthesis glycosyltransferase MftF</fullName>
    </submittedName>
</protein>
<dbReference type="InterPro" id="IPR023981">
    <property type="entry name" value="MftF"/>
</dbReference>
<keyword evidence="4 6" id="KW-0808">Transferase</keyword>
<evidence type="ECO:0000256" key="2">
    <source>
        <dbReference type="ARBA" id="ARBA00006739"/>
    </source>
</evidence>
<proteinExistence type="inferred from homology"/>
<dbReference type="PANTHER" id="PTHR43179">
    <property type="entry name" value="RHAMNOSYLTRANSFERASE WBBL"/>
    <property type="match status" value="1"/>
</dbReference>
<accession>A0A8I0K2J5</accession>
<feature type="domain" description="Glycosyltransferase 2-like" evidence="5">
    <location>
        <begin position="84"/>
        <end position="206"/>
    </location>
</feature>